<keyword evidence="5" id="KW-0028">Amino-acid biosynthesis</keyword>
<dbReference type="Gene3D" id="3.20.20.70">
    <property type="entry name" value="Aldolase class I"/>
    <property type="match status" value="1"/>
</dbReference>
<dbReference type="NCBIfam" id="TIGR00262">
    <property type="entry name" value="trpA"/>
    <property type="match status" value="1"/>
</dbReference>
<dbReference type="InterPro" id="IPR002028">
    <property type="entry name" value="Trp_synthase_suA"/>
</dbReference>
<name>A0A7J2T9F8_9CREN</name>
<keyword evidence="8 11" id="KW-0456">Lyase</keyword>
<evidence type="ECO:0000256" key="5">
    <source>
        <dbReference type="ARBA" id="ARBA00022605"/>
    </source>
</evidence>
<reference evidence="11" key="1">
    <citation type="journal article" date="2020" name="mSystems">
        <title>Genome- and Community-Level Interaction Insights into Carbon Utilization and Element Cycling Functions of Hydrothermarchaeota in Hydrothermal Sediment.</title>
        <authorList>
            <person name="Zhou Z."/>
            <person name="Liu Y."/>
            <person name="Xu W."/>
            <person name="Pan J."/>
            <person name="Luo Z.H."/>
            <person name="Li M."/>
        </authorList>
    </citation>
    <scope>NUCLEOTIDE SEQUENCE [LARGE SCALE GENOMIC DNA]</scope>
    <source>
        <strain evidence="11">SpSt-27</strain>
    </source>
</reference>
<dbReference type="NCBIfam" id="NF009621">
    <property type="entry name" value="PRK13125.1"/>
    <property type="match status" value="1"/>
</dbReference>
<evidence type="ECO:0000256" key="7">
    <source>
        <dbReference type="ARBA" id="ARBA00023141"/>
    </source>
</evidence>
<dbReference type="PANTHER" id="PTHR43406:SF1">
    <property type="entry name" value="TRYPTOPHAN SYNTHASE ALPHA CHAIN, CHLOROPLASTIC"/>
    <property type="match status" value="1"/>
</dbReference>
<evidence type="ECO:0000313" key="11">
    <source>
        <dbReference type="EMBL" id="HEH31029.1"/>
    </source>
</evidence>
<dbReference type="EC" id="4.2.1.20" evidence="4"/>
<evidence type="ECO:0000256" key="1">
    <source>
        <dbReference type="ARBA" id="ARBA00003365"/>
    </source>
</evidence>
<dbReference type="AlphaFoldDB" id="A0A7J2T9F8"/>
<keyword evidence="7" id="KW-0057">Aromatic amino acid biosynthesis</keyword>
<comment type="catalytic activity">
    <reaction evidence="9">
        <text>(1S,2R)-1-C-(indol-3-yl)glycerol 3-phosphate + L-serine = D-glyceraldehyde 3-phosphate + L-tryptophan + H2O</text>
        <dbReference type="Rhea" id="RHEA:10532"/>
        <dbReference type="ChEBI" id="CHEBI:15377"/>
        <dbReference type="ChEBI" id="CHEBI:33384"/>
        <dbReference type="ChEBI" id="CHEBI:57912"/>
        <dbReference type="ChEBI" id="CHEBI:58866"/>
        <dbReference type="ChEBI" id="CHEBI:59776"/>
        <dbReference type="EC" id="4.2.1.20"/>
    </reaction>
</comment>
<dbReference type="PANTHER" id="PTHR43406">
    <property type="entry name" value="TRYPTOPHAN SYNTHASE, ALPHA CHAIN"/>
    <property type="match status" value="1"/>
</dbReference>
<comment type="similarity">
    <text evidence="10">Belongs to the TrpA family.</text>
</comment>
<dbReference type="InterPro" id="IPR013785">
    <property type="entry name" value="Aldolase_TIM"/>
</dbReference>
<organism evidence="11">
    <name type="scientific">Ignisphaera aggregans</name>
    <dbReference type="NCBI Taxonomy" id="334771"/>
    <lineage>
        <taxon>Archaea</taxon>
        <taxon>Thermoproteota</taxon>
        <taxon>Thermoprotei</taxon>
        <taxon>Desulfurococcales</taxon>
        <taxon>Desulfurococcaceae</taxon>
        <taxon>Ignisphaera</taxon>
    </lineage>
</organism>
<sequence>MSMRLLVAYLTLGYPTPKIFLELLKQFEDTGVDIVELGIPPRFAKYDGPLVRRSYQHVKSLGVDYWELLREARKIIRIPIVVLTYLEEFEKSFTELVNKLRNIGVDSLLMPDLLIDYVDSYEKYLDMARIVGVTLFTSPTMPDKLIKKIAPLSKLFLYYGIRPATGIPIPIDPIVLIKRARTLVNNKLVVGFGLSLNEIADVMKAGADGIAIGSALIQLIDSSSIEAVVELLKELRGVIDGV</sequence>
<evidence type="ECO:0000256" key="3">
    <source>
        <dbReference type="ARBA" id="ARBA00011270"/>
    </source>
</evidence>
<dbReference type="CDD" id="cd04724">
    <property type="entry name" value="Tryptophan_synthase_alpha"/>
    <property type="match status" value="1"/>
</dbReference>
<keyword evidence="6" id="KW-0822">Tryptophan biosynthesis</keyword>
<evidence type="ECO:0000256" key="6">
    <source>
        <dbReference type="ARBA" id="ARBA00022822"/>
    </source>
</evidence>
<comment type="function">
    <text evidence="1">The alpha subunit is responsible for the aldol cleavage of indoleglycerol phosphate to indole and glyceraldehyde 3-phosphate.</text>
</comment>
<protein>
    <recommendedName>
        <fullName evidence="4">tryptophan synthase</fullName>
        <ecNumber evidence="4">4.2.1.20</ecNumber>
    </recommendedName>
</protein>
<evidence type="ECO:0000256" key="10">
    <source>
        <dbReference type="RuleBase" id="RU003662"/>
    </source>
</evidence>
<comment type="caution">
    <text evidence="11">The sequence shown here is derived from an EMBL/GenBank/DDBJ whole genome shotgun (WGS) entry which is preliminary data.</text>
</comment>
<evidence type="ECO:0000256" key="8">
    <source>
        <dbReference type="ARBA" id="ARBA00023239"/>
    </source>
</evidence>
<gene>
    <name evidence="11" type="ORF">ENP99_02805</name>
</gene>
<dbReference type="EMBL" id="DSLL01000026">
    <property type="protein sequence ID" value="HEH31029.1"/>
    <property type="molecule type" value="Genomic_DNA"/>
</dbReference>
<comment type="pathway">
    <text evidence="2">Amino-acid biosynthesis; L-tryptophan biosynthesis; L-tryptophan from chorismate: step 5/5.</text>
</comment>
<proteinExistence type="inferred from homology"/>
<evidence type="ECO:0000256" key="4">
    <source>
        <dbReference type="ARBA" id="ARBA00012043"/>
    </source>
</evidence>
<dbReference type="GO" id="GO:0005829">
    <property type="term" value="C:cytosol"/>
    <property type="evidence" value="ECO:0007669"/>
    <property type="project" value="TreeGrafter"/>
</dbReference>
<comment type="subunit">
    <text evidence="3">Tetramer of two alpha and two beta chains.</text>
</comment>
<dbReference type="InterPro" id="IPR011060">
    <property type="entry name" value="RibuloseP-bd_barrel"/>
</dbReference>
<accession>A0A7J2T9F8</accession>
<dbReference type="UniPathway" id="UPA00035">
    <property type="reaction ID" value="UER00044"/>
</dbReference>
<dbReference type="Pfam" id="PF00290">
    <property type="entry name" value="Trp_syntA"/>
    <property type="match status" value="1"/>
</dbReference>
<dbReference type="GO" id="GO:0004834">
    <property type="term" value="F:tryptophan synthase activity"/>
    <property type="evidence" value="ECO:0007669"/>
    <property type="project" value="UniProtKB-EC"/>
</dbReference>
<evidence type="ECO:0000256" key="2">
    <source>
        <dbReference type="ARBA" id="ARBA00004733"/>
    </source>
</evidence>
<evidence type="ECO:0000256" key="9">
    <source>
        <dbReference type="ARBA" id="ARBA00049047"/>
    </source>
</evidence>
<dbReference type="SUPFAM" id="SSF51366">
    <property type="entry name" value="Ribulose-phoshate binding barrel"/>
    <property type="match status" value="1"/>
</dbReference>